<evidence type="ECO:0000313" key="2">
    <source>
        <dbReference type="Proteomes" id="UP000010824"/>
    </source>
</evidence>
<dbReference type="GeneID" id="14308567"/>
<dbReference type="RefSeq" id="WP_015286729.1">
    <property type="nucleotide sequence ID" value="NC_019943.1"/>
</dbReference>
<reference evidence="1 2" key="2">
    <citation type="journal article" date="2014" name="Genome Announc.">
        <title>Complete Genome Sequence of Methanoregula formicica SMSPT, a Mesophilic Hydrogenotrophic Methanogen Isolated from a Methanogenic Upflow Anaerobic Sludge Blanket Reactor.</title>
        <authorList>
            <person name="Yamamoto K."/>
            <person name="Tamaki H."/>
            <person name="Cadillo-Quiroz H."/>
            <person name="Imachi H."/>
            <person name="Kyrpides N."/>
            <person name="Woyke T."/>
            <person name="Goodwin L."/>
            <person name="Zinder S.H."/>
            <person name="Kamagata Y."/>
            <person name="Liu W.T."/>
        </authorList>
    </citation>
    <scope>NUCLEOTIDE SEQUENCE [LARGE SCALE GENOMIC DNA]</scope>
    <source>
        <strain evidence="2">DSM 22288 / NBRC 105244 / SMSP</strain>
    </source>
</reference>
<dbReference type="SUPFAM" id="SSF46785">
    <property type="entry name" value="Winged helix' DNA-binding domain"/>
    <property type="match status" value="1"/>
</dbReference>
<dbReference type="InterPro" id="IPR036388">
    <property type="entry name" value="WH-like_DNA-bd_sf"/>
</dbReference>
<name>L0HGB4_METFS</name>
<dbReference type="OrthoDB" id="350804at2157"/>
<gene>
    <name evidence="1" type="ordered locus">Metfor_2784</name>
</gene>
<dbReference type="STRING" id="593750.Metfor_2784"/>
<dbReference type="Gene3D" id="1.10.10.10">
    <property type="entry name" value="Winged helix-like DNA-binding domain superfamily/Winged helix DNA-binding domain"/>
    <property type="match status" value="1"/>
</dbReference>
<proteinExistence type="predicted"/>
<dbReference type="InParanoid" id="L0HGB4"/>
<accession>L0HGB4</accession>
<protein>
    <submittedName>
        <fullName evidence="1">Uncharacterized protein</fullName>
    </submittedName>
</protein>
<dbReference type="EMBL" id="CP003167">
    <property type="protein sequence ID" value="AGB03767.1"/>
    <property type="molecule type" value="Genomic_DNA"/>
</dbReference>
<dbReference type="eggNOG" id="arCOG00394">
    <property type="taxonomic scope" value="Archaea"/>
</dbReference>
<dbReference type="AlphaFoldDB" id="L0HGB4"/>
<reference evidence="2" key="1">
    <citation type="submission" date="2011-12" db="EMBL/GenBank/DDBJ databases">
        <title>Complete sequence of Methanoregula formicicum SMSP.</title>
        <authorList>
            <person name="Lucas S."/>
            <person name="Han J."/>
            <person name="Lapidus A."/>
            <person name="Cheng J.-F."/>
            <person name="Goodwin L."/>
            <person name="Pitluck S."/>
            <person name="Peters L."/>
            <person name="Ovchinnikova G."/>
            <person name="Teshima H."/>
            <person name="Detter J.C."/>
            <person name="Han C."/>
            <person name="Tapia R."/>
            <person name="Land M."/>
            <person name="Hauser L."/>
            <person name="Kyrpides N."/>
            <person name="Ivanova N."/>
            <person name="Pagani I."/>
            <person name="Imachi H."/>
            <person name="Tamaki H."/>
            <person name="Sekiguchi Y."/>
            <person name="Kamagata Y."/>
            <person name="Cadillo-Quiroz H."/>
            <person name="Zinder S."/>
            <person name="Liu W.-T."/>
            <person name="Woyke T."/>
        </authorList>
    </citation>
    <scope>NUCLEOTIDE SEQUENCE [LARGE SCALE GENOMIC DNA]</scope>
    <source>
        <strain evidence="2">DSM 22288 / NBRC 105244 / SMSP</strain>
    </source>
</reference>
<evidence type="ECO:0000313" key="1">
    <source>
        <dbReference type="EMBL" id="AGB03767.1"/>
    </source>
</evidence>
<keyword evidence="2" id="KW-1185">Reference proteome</keyword>
<dbReference type="Proteomes" id="UP000010824">
    <property type="component" value="Chromosome"/>
</dbReference>
<dbReference type="HOGENOM" id="CLU_176006_2_0_2"/>
<dbReference type="InterPro" id="IPR036390">
    <property type="entry name" value="WH_DNA-bd_sf"/>
</dbReference>
<dbReference type="KEGG" id="mfo:Metfor_2784"/>
<sequence length="83" mass="9382">MKPLPPSSKIVLRILGRGGAMTHKDIVNKTHCSPRTVRFALKRLKEHELIIEKMNMRDMRQILYLSRSIPLQKSPMAGSVSGS</sequence>
<organism evidence="1 2">
    <name type="scientific">Methanoregula formicica (strain DSM 22288 / NBRC 105244 / SMSP)</name>
    <dbReference type="NCBI Taxonomy" id="593750"/>
    <lineage>
        <taxon>Archaea</taxon>
        <taxon>Methanobacteriati</taxon>
        <taxon>Methanobacteriota</taxon>
        <taxon>Stenosarchaea group</taxon>
        <taxon>Methanomicrobia</taxon>
        <taxon>Methanomicrobiales</taxon>
        <taxon>Methanoregulaceae</taxon>
        <taxon>Methanoregula</taxon>
    </lineage>
</organism>